<dbReference type="PANTHER" id="PTHR12131">
    <property type="entry name" value="ATP-DEPENDENT RNA AND DNA HELICASE"/>
    <property type="match status" value="1"/>
</dbReference>
<dbReference type="Gene3D" id="3.40.50.300">
    <property type="entry name" value="P-loop containing nucleotide triphosphate hydrolases"/>
    <property type="match status" value="2"/>
</dbReference>
<dbReference type="InterPro" id="IPR022192">
    <property type="entry name" value="SUV3_C"/>
</dbReference>
<evidence type="ECO:0000256" key="6">
    <source>
        <dbReference type="ARBA" id="ARBA00022840"/>
    </source>
</evidence>
<evidence type="ECO:0000256" key="8">
    <source>
        <dbReference type="ARBA" id="ARBA00023128"/>
    </source>
</evidence>
<dbReference type="OMA" id="AMDWCLE"/>
<protein>
    <recommendedName>
        <fullName evidence="2">RNA helicase</fullName>
        <ecNumber evidence="2">3.6.4.13</ecNumber>
    </recommendedName>
</protein>
<sequence>MYDLERFSKPHDGTSIDVIFSTVFFAWATQPENEARFVSDLGVSESTVRVVSKLMRVTSRPFPADEYGIARKSHRKIIMHVGPTNSGKTHHALRALAAARSGVYAGPLRLLAHEIWHRLNSGQIVPLGVDAQSPKNPKGDPEYARLCNMITGEEKKLADGPTSHLSCTVEMLSQNIRYDVAVIDEIQMIGDPVRGPGWTNAVLGVWAKEVHLCGEETAVPLVEALLEHTGDDLEVRRYERLTPLVVEQESLNGDFSKIRKGDCIVTFNRSSIFAIKKTVEEVTGMRCAVVYGRLPPEIRSEQAALFNDPDSGYDVIVGSDAIGMGLNLKIKRVIFSATAKYDGQALRPLDVSSVKQIAGRAGRYGLHTEQVDLGGTTTTLFEEDLPHLQYCVAQPYEPLPWARIGFYGQSLRNVVSVLPLGTPMYTVMSAAKFIGRLPPYAQYTLDDHFVEACAFLDEHWANMSIDDKMTLVHSPVPWRDPLSVEIIHGIWAQQARGDRIDFVRALRGTGLLERLDELENKMRMDEAGLPSRARDPGQSLMVLESMHKVIGLYLWMSFRHPLLYCEAEMVTAIKVRLELVLNWALDRLSKKLIRQRGLQATVRNDLIPKTPGIDQGALNAARAPVEGDAGILPLL</sequence>
<organism evidence="11 12">
    <name type="scientific">Hypholoma sublateritium (strain FD-334 SS-4)</name>
    <dbReference type="NCBI Taxonomy" id="945553"/>
    <lineage>
        <taxon>Eukaryota</taxon>
        <taxon>Fungi</taxon>
        <taxon>Dikarya</taxon>
        <taxon>Basidiomycota</taxon>
        <taxon>Agaricomycotina</taxon>
        <taxon>Agaricomycetes</taxon>
        <taxon>Agaricomycetidae</taxon>
        <taxon>Agaricales</taxon>
        <taxon>Agaricineae</taxon>
        <taxon>Strophariaceae</taxon>
        <taxon>Hypholoma</taxon>
    </lineage>
</organism>
<dbReference type="OrthoDB" id="6692397at2759"/>
<proteinExistence type="predicted"/>
<dbReference type="EC" id="3.6.4.13" evidence="2"/>
<keyword evidence="8" id="KW-0496">Mitochondrion</keyword>
<accession>A0A0D2PGB6</accession>
<comment type="subcellular location">
    <subcellularLocation>
        <location evidence="1">Mitochondrion</location>
    </subcellularLocation>
</comment>
<dbReference type="InterPro" id="IPR027417">
    <property type="entry name" value="P-loop_NTPase"/>
</dbReference>
<evidence type="ECO:0000256" key="7">
    <source>
        <dbReference type="ARBA" id="ARBA00022946"/>
    </source>
</evidence>
<keyword evidence="12" id="KW-1185">Reference proteome</keyword>
<dbReference type="GO" id="GO:0016787">
    <property type="term" value="F:hydrolase activity"/>
    <property type="evidence" value="ECO:0007669"/>
    <property type="project" value="UniProtKB-KW"/>
</dbReference>
<dbReference type="SUPFAM" id="SSF52540">
    <property type="entry name" value="P-loop containing nucleoside triphosphate hydrolases"/>
    <property type="match status" value="1"/>
</dbReference>
<evidence type="ECO:0000256" key="5">
    <source>
        <dbReference type="ARBA" id="ARBA00022806"/>
    </source>
</evidence>
<dbReference type="Proteomes" id="UP000054270">
    <property type="component" value="Unassembled WGS sequence"/>
</dbReference>
<dbReference type="InterPro" id="IPR001650">
    <property type="entry name" value="Helicase_C-like"/>
</dbReference>
<dbReference type="STRING" id="945553.A0A0D2PGB6"/>
<evidence type="ECO:0000313" key="12">
    <source>
        <dbReference type="Proteomes" id="UP000054270"/>
    </source>
</evidence>
<dbReference type="Pfam" id="PF00271">
    <property type="entry name" value="Helicase_C"/>
    <property type="match status" value="1"/>
</dbReference>
<keyword evidence="3" id="KW-0547">Nucleotide-binding</keyword>
<dbReference type="SMART" id="SM00490">
    <property type="entry name" value="HELICc"/>
    <property type="match status" value="1"/>
</dbReference>
<dbReference type="CDD" id="cd18805">
    <property type="entry name" value="SF2_C_suv3"/>
    <property type="match status" value="1"/>
</dbReference>
<dbReference type="GO" id="GO:0000965">
    <property type="term" value="P:mitochondrial RNA 3'-end processing"/>
    <property type="evidence" value="ECO:0007669"/>
    <property type="project" value="TreeGrafter"/>
</dbReference>
<dbReference type="FunFam" id="3.40.50.300:FF:000269">
    <property type="entry name" value="ATP-dependent RNA helicase SUPV3L1, mitochondrial"/>
    <property type="match status" value="1"/>
</dbReference>
<dbReference type="Gene3D" id="1.20.58.1080">
    <property type="match status" value="1"/>
</dbReference>
<keyword evidence="7" id="KW-0809">Transit peptide</keyword>
<dbReference type="Gene3D" id="1.20.272.40">
    <property type="match status" value="1"/>
</dbReference>
<dbReference type="PROSITE" id="PS51194">
    <property type="entry name" value="HELICASE_CTER"/>
    <property type="match status" value="1"/>
</dbReference>
<keyword evidence="5" id="KW-0347">Helicase</keyword>
<evidence type="ECO:0000256" key="3">
    <source>
        <dbReference type="ARBA" id="ARBA00022741"/>
    </source>
</evidence>
<evidence type="ECO:0000313" key="11">
    <source>
        <dbReference type="EMBL" id="KJA19130.1"/>
    </source>
</evidence>
<evidence type="ECO:0000256" key="1">
    <source>
        <dbReference type="ARBA" id="ARBA00004173"/>
    </source>
</evidence>
<dbReference type="GO" id="GO:0045025">
    <property type="term" value="C:mitochondrial degradosome"/>
    <property type="evidence" value="ECO:0007669"/>
    <property type="project" value="TreeGrafter"/>
</dbReference>
<dbReference type="InterPro" id="IPR050699">
    <property type="entry name" value="RNA-DNA_Helicase"/>
</dbReference>
<dbReference type="EMBL" id="KN817581">
    <property type="protein sequence ID" value="KJA19130.1"/>
    <property type="molecule type" value="Genomic_DNA"/>
</dbReference>
<dbReference type="GO" id="GO:0005524">
    <property type="term" value="F:ATP binding"/>
    <property type="evidence" value="ECO:0007669"/>
    <property type="project" value="UniProtKB-KW"/>
</dbReference>
<dbReference type="InterPro" id="IPR055206">
    <property type="entry name" value="DEXQc_SUV3"/>
</dbReference>
<evidence type="ECO:0000259" key="10">
    <source>
        <dbReference type="PROSITE" id="PS51194"/>
    </source>
</evidence>
<reference evidence="12" key="1">
    <citation type="submission" date="2014-04" db="EMBL/GenBank/DDBJ databases">
        <title>Evolutionary Origins and Diversification of the Mycorrhizal Mutualists.</title>
        <authorList>
            <consortium name="DOE Joint Genome Institute"/>
            <consortium name="Mycorrhizal Genomics Consortium"/>
            <person name="Kohler A."/>
            <person name="Kuo A."/>
            <person name="Nagy L.G."/>
            <person name="Floudas D."/>
            <person name="Copeland A."/>
            <person name="Barry K.W."/>
            <person name="Cichocki N."/>
            <person name="Veneault-Fourrey C."/>
            <person name="LaButti K."/>
            <person name="Lindquist E.A."/>
            <person name="Lipzen A."/>
            <person name="Lundell T."/>
            <person name="Morin E."/>
            <person name="Murat C."/>
            <person name="Riley R."/>
            <person name="Ohm R."/>
            <person name="Sun H."/>
            <person name="Tunlid A."/>
            <person name="Henrissat B."/>
            <person name="Grigoriev I.V."/>
            <person name="Hibbett D.S."/>
            <person name="Martin F."/>
        </authorList>
    </citation>
    <scope>NUCLEOTIDE SEQUENCE [LARGE SCALE GENOMIC DNA]</scope>
    <source>
        <strain evidence="12">FD-334 SS-4</strain>
    </source>
</reference>
<keyword evidence="6" id="KW-0067">ATP-binding</keyword>
<feature type="domain" description="Helicase C-terminal" evidence="10">
    <location>
        <begin position="250"/>
        <end position="412"/>
    </location>
</feature>
<dbReference type="GO" id="GO:0003724">
    <property type="term" value="F:RNA helicase activity"/>
    <property type="evidence" value="ECO:0007669"/>
    <property type="project" value="UniProtKB-EC"/>
</dbReference>
<evidence type="ECO:0000256" key="9">
    <source>
        <dbReference type="ARBA" id="ARBA00047984"/>
    </source>
</evidence>
<comment type="catalytic activity">
    <reaction evidence="9">
        <text>ATP + H2O = ADP + phosphate + H(+)</text>
        <dbReference type="Rhea" id="RHEA:13065"/>
        <dbReference type="ChEBI" id="CHEBI:15377"/>
        <dbReference type="ChEBI" id="CHEBI:15378"/>
        <dbReference type="ChEBI" id="CHEBI:30616"/>
        <dbReference type="ChEBI" id="CHEBI:43474"/>
        <dbReference type="ChEBI" id="CHEBI:456216"/>
        <dbReference type="EC" id="3.6.4.13"/>
    </reaction>
</comment>
<gene>
    <name evidence="11" type="ORF">HYPSUDRAFT_144147</name>
</gene>
<dbReference type="Pfam" id="PF22527">
    <property type="entry name" value="DEXQc_Suv3"/>
    <property type="match status" value="1"/>
</dbReference>
<keyword evidence="4" id="KW-0378">Hydrolase</keyword>
<name>A0A0D2PGB6_HYPSF</name>
<dbReference type="FunFam" id="3.40.50.300:FF:000957">
    <property type="entry name" value="ATP-dependent RNA helicase SUV3L, mitochondrial"/>
    <property type="match status" value="1"/>
</dbReference>
<evidence type="ECO:0000256" key="4">
    <source>
        <dbReference type="ARBA" id="ARBA00022801"/>
    </source>
</evidence>
<dbReference type="AlphaFoldDB" id="A0A0D2PGB6"/>
<evidence type="ECO:0000256" key="2">
    <source>
        <dbReference type="ARBA" id="ARBA00012552"/>
    </source>
</evidence>
<dbReference type="Pfam" id="PF12513">
    <property type="entry name" value="SUV3_C"/>
    <property type="match status" value="1"/>
</dbReference>
<dbReference type="PANTHER" id="PTHR12131:SF1">
    <property type="entry name" value="ATP-DEPENDENT RNA HELICASE SUPV3L1, MITOCHONDRIAL-RELATED"/>
    <property type="match status" value="1"/>
</dbReference>